<keyword evidence="2" id="KW-1185">Reference proteome</keyword>
<evidence type="ECO:0000313" key="2">
    <source>
        <dbReference type="Proteomes" id="UP000177791"/>
    </source>
</evidence>
<sequence length="71" mass="7925">MHALLRKLFLAQVTRRETSCTSCLEFVIGGKVRSTVGLLYQPAASLLPAMHPDHLIVLKPLGDGWYLYKTV</sequence>
<dbReference type="RefSeq" id="WP_070735510.1">
    <property type="nucleotide sequence ID" value="NZ_MDZC01000090.1"/>
</dbReference>
<accession>A0A1G1SWC9</accession>
<proteinExistence type="predicted"/>
<comment type="caution">
    <text evidence="1">The sequence shown here is derived from an EMBL/GenBank/DDBJ whole genome shotgun (WGS) entry which is preliminary data.</text>
</comment>
<protein>
    <submittedName>
        <fullName evidence="1">Uncharacterized protein</fullName>
    </submittedName>
</protein>
<dbReference type="AlphaFoldDB" id="A0A1G1SWC9"/>
<name>A0A1G1SWC9_9BACT</name>
<dbReference type="EMBL" id="MDZC01000090">
    <property type="protein sequence ID" value="OGX82932.1"/>
    <property type="molecule type" value="Genomic_DNA"/>
</dbReference>
<reference evidence="1 2" key="1">
    <citation type="submission" date="2016-08" db="EMBL/GenBank/DDBJ databases">
        <title>Hymenobacter coccineus sp. nov., Hymenobacter lapidarius sp. nov. and Hymenobacter glacialis sp. nov., isolated from Antarctic soil.</title>
        <authorList>
            <person name="Sedlacek I."/>
            <person name="Kralova S."/>
            <person name="Kyrova K."/>
            <person name="Maslanova I."/>
            <person name="Stankova E."/>
            <person name="Vrbovska V."/>
            <person name="Nemec M."/>
            <person name="Bartak M."/>
            <person name="Svec P."/>
            <person name="Busse H.-J."/>
            <person name="Pantucek R."/>
        </authorList>
    </citation>
    <scope>NUCLEOTIDE SEQUENCE [LARGE SCALE GENOMIC DNA]</scope>
    <source>
        <strain evidence="1 2">CCM 8648</strain>
    </source>
</reference>
<evidence type="ECO:0000313" key="1">
    <source>
        <dbReference type="EMBL" id="OGX82932.1"/>
    </source>
</evidence>
<organism evidence="1 2">
    <name type="scientific">Hymenobacter glacialis</name>
    <dbReference type="NCBI Taxonomy" id="1908236"/>
    <lineage>
        <taxon>Bacteria</taxon>
        <taxon>Pseudomonadati</taxon>
        <taxon>Bacteroidota</taxon>
        <taxon>Cytophagia</taxon>
        <taxon>Cytophagales</taxon>
        <taxon>Hymenobacteraceae</taxon>
        <taxon>Hymenobacter</taxon>
    </lineage>
</organism>
<dbReference type="STRING" id="1908236.BEN48_03985"/>
<gene>
    <name evidence="1" type="ORF">BEN48_03985</name>
</gene>
<dbReference type="Proteomes" id="UP000177791">
    <property type="component" value="Unassembled WGS sequence"/>
</dbReference>
<dbReference type="OrthoDB" id="637051at2"/>